<evidence type="ECO:0000313" key="3">
    <source>
        <dbReference type="Proteomes" id="UP001567571"/>
    </source>
</evidence>
<evidence type="ECO:0000313" key="2">
    <source>
        <dbReference type="EMBL" id="MEZ3168226.1"/>
    </source>
</evidence>
<sequence>MANRLGRRVASTRGRGAGRPDGPRRVTTVRVGRAALLKRRVTGGDGGA</sequence>
<proteinExistence type="predicted"/>
<gene>
    <name evidence="2" type="ORF">ABNG02_12915</name>
</gene>
<feature type="region of interest" description="Disordered" evidence="1">
    <location>
        <begin position="1"/>
        <end position="25"/>
    </location>
</feature>
<comment type="caution">
    <text evidence="2">The sequence shown here is derived from an EMBL/GenBank/DDBJ whole genome shotgun (WGS) entry which is preliminary data.</text>
</comment>
<evidence type="ECO:0000256" key="1">
    <source>
        <dbReference type="SAM" id="MobiDB-lite"/>
    </source>
</evidence>
<accession>A0ABV4INV5</accession>
<dbReference type="Proteomes" id="UP001567571">
    <property type="component" value="Unassembled WGS sequence"/>
</dbReference>
<keyword evidence="3" id="KW-1185">Reference proteome</keyword>
<reference evidence="2 3" key="1">
    <citation type="submission" date="2024-06" db="EMBL/GenBank/DDBJ databases">
        <title>Halorubrum miltondacostae sp. nov., a potential PHA producer isolated from an inland solar saltern in Rio Maior, Portugal.</title>
        <authorList>
            <person name="Albuquerque L."/>
            <person name="Viver T."/>
            <person name="Barroso C."/>
            <person name="Claudino R."/>
            <person name="Galvan M."/>
            <person name="Simoes G."/>
            <person name="Lobo Da Cunha A."/>
            <person name="Egas C."/>
        </authorList>
    </citation>
    <scope>NUCLEOTIDE SEQUENCE [LARGE SCALE GENOMIC DNA]</scope>
    <source>
        <strain evidence="2 3">DSM 18646</strain>
    </source>
</reference>
<dbReference type="EMBL" id="JBEDNW010000007">
    <property type="protein sequence ID" value="MEZ3168226.1"/>
    <property type="molecule type" value="Genomic_DNA"/>
</dbReference>
<organism evidence="2 3">
    <name type="scientific">Halorubrum ejinorense</name>
    <dbReference type="NCBI Taxonomy" id="425309"/>
    <lineage>
        <taxon>Archaea</taxon>
        <taxon>Methanobacteriati</taxon>
        <taxon>Methanobacteriota</taxon>
        <taxon>Stenosarchaea group</taxon>
        <taxon>Halobacteria</taxon>
        <taxon>Halobacteriales</taxon>
        <taxon>Haloferacaceae</taxon>
        <taxon>Halorubrum</taxon>
    </lineage>
</organism>
<dbReference type="RefSeq" id="WP_343778220.1">
    <property type="nucleotide sequence ID" value="NZ_BAAADQ010000007.1"/>
</dbReference>
<protein>
    <submittedName>
        <fullName evidence="2">Uncharacterized protein</fullName>
    </submittedName>
</protein>
<name>A0ABV4INV5_9EURY</name>